<keyword evidence="17 23" id="KW-1015">Disulfide bond</keyword>
<dbReference type="SMART" id="SM00069">
    <property type="entry name" value="GLA"/>
    <property type="match status" value="1"/>
</dbReference>
<dbReference type="GO" id="GO:0006508">
    <property type="term" value="P:proteolysis"/>
    <property type="evidence" value="ECO:0007669"/>
    <property type="project" value="UniProtKB-KW"/>
</dbReference>
<keyword evidence="15" id="KW-0094">Blood coagulation</keyword>
<evidence type="ECO:0000256" key="11">
    <source>
        <dbReference type="ARBA" id="ARBA00022737"/>
    </source>
</evidence>
<evidence type="ECO:0000256" key="22">
    <source>
        <dbReference type="ARBA" id="ARBA00059699"/>
    </source>
</evidence>
<dbReference type="InterPro" id="IPR009003">
    <property type="entry name" value="Peptidase_S1_PA"/>
</dbReference>
<keyword evidence="19" id="KW-0379">Hydroxylation</keyword>
<dbReference type="CDD" id="cd00054">
    <property type="entry name" value="EGF_CA"/>
    <property type="match status" value="2"/>
</dbReference>
<keyword evidence="5" id="KW-0964">Secreted</keyword>
<evidence type="ECO:0000256" key="3">
    <source>
        <dbReference type="ARBA" id="ARBA00012181"/>
    </source>
</evidence>
<dbReference type="GO" id="GO:0005615">
    <property type="term" value="C:extracellular space"/>
    <property type="evidence" value="ECO:0007669"/>
    <property type="project" value="TreeGrafter"/>
</dbReference>
<keyword evidence="4" id="KW-0301">Gamma-carboxyglutamic acid</keyword>
<keyword evidence="6 23" id="KW-0245">EGF-like domain</keyword>
<dbReference type="PROSITE" id="PS50998">
    <property type="entry name" value="GLA_2"/>
    <property type="match status" value="1"/>
</dbReference>
<dbReference type="Pfam" id="PF00008">
    <property type="entry name" value="EGF"/>
    <property type="match status" value="2"/>
</dbReference>
<comment type="caution">
    <text evidence="23">Lacks conserved residue(s) required for the propagation of feature annotation.</text>
</comment>
<dbReference type="PROSITE" id="PS50240">
    <property type="entry name" value="TRYPSIN_DOM"/>
    <property type="match status" value="2"/>
</dbReference>
<dbReference type="InterPro" id="IPR001254">
    <property type="entry name" value="Trypsin_dom"/>
</dbReference>
<keyword evidence="11" id="KW-0677">Repeat</keyword>
<dbReference type="InterPro" id="IPR018097">
    <property type="entry name" value="EGF_Ca-bd_CS"/>
</dbReference>
<dbReference type="GO" id="GO:0007596">
    <property type="term" value="P:blood coagulation"/>
    <property type="evidence" value="ECO:0007669"/>
    <property type="project" value="UniProtKB-KW"/>
</dbReference>
<dbReference type="SMART" id="SM00020">
    <property type="entry name" value="Tryp_SPc"/>
    <property type="match status" value="2"/>
</dbReference>
<evidence type="ECO:0000256" key="12">
    <source>
        <dbReference type="ARBA" id="ARBA00022801"/>
    </source>
</evidence>
<evidence type="ECO:0000256" key="8">
    <source>
        <dbReference type="ARBA" id="ARBA00022685"/>
    </source>
</evidence>
<evidence type="ECO:0000259" key="26">
    <source>
        <dbReference type="PROSITE" id="PS50026"/>
    </source>
</evidence>
<dbReference type="Gene3D" id="4.10.740.10">
    <property type="entry name" value="Coagulation Factor IX"/>
    <property type="match status" value="1"/>
</dbReference>
<evidence type="ECO:0000256" key="18">
    <source>
        <dbReference type="ARBA" id="ARBA00023180"/>
    </source>
</evidence>
<evidence type="ECO:0000256" key="1">
    <source>
        <dbReference type="ARBA" id="ARBA00001239"/>
    </source>
</evidence>
<comment type="function">
    <text evidence="22">Appears to assist hemostasis by binding thrombin and promoting its association with phospholipid vesicles. Inhibits activity of the coagulation protease factor Xa in the presence of SERPINA10, calcium and phospholipids.</text>
</comment>
<evidence type="ECO:0000313" key="30">
    <source>
        <dbReference type="Proteomes" id="UP001488838"/>
    </source>
</evidence>
<dbReference type="PROSITE" id="PS00010">
    <property type="entry name" value="ASX_HYDROXYL"/>
    <property type="match status" value="2"/>
</dbReference>
<evidence type="ECO:0000256" key="17">
    <source>
        <dbReference type="ARBA" id="ARBA00023157"/>
    </source>
</evidence>
<dbReference type="SUPFAM" id="SSF57630">
    <property type="entry name" value="GLA-domain"/>
    <property type="match status" value="1"/>
</dbReference>
<keyword evidence="8" id="KW-0165">Cleavage on pair of basic residues</keyword>
<dbReference type="PROSITE" id="PS00134">
    <property type="entry name" value="TRYPSIN_HIS"/>
    <property type="match status" value="1"/>
</dbReference>
<dbReference type="Gene3D" id="2.40.10.10">
    <property type="entry name" value="Trypsin-like serine proteases"/>
    <property type="match status" value="4"/>
</dbReference>
<feature type="compositionally biased region" description="Polar residues" evidence="25">
    <location>
        <begin position="578"/>
        <end position="587"/>
    </location>
</feature>
<evidence type="ECO:0000256" key="9">
    <source>
        <dbReference type="ARBA" id="ARBA00022696"/>
    </source>
</evidence>
<dbReference type="CDD" id="cd00190">
    <property type="entry name" value="Tryp_SPc"/>
    <property type="match status" value="1"/>
</dbReference>
<reference evidence="29 30" key="1">
    <citation type="journal article" date="2023" name="bioRxiv">
        <title>Conserved and derived expression patterns and positive selection on dental genes reveal complex evolutionary context of ever-growing rodent molars.</title>
        <authorList>
            <person name="Calamari Z.T."/>
            <person name="Song A."/>
            <person name="Cohen E."/>
            <person name="Akter M."/>
            <person name="Roy R.D."/>
            <person name="Hallikas O."/>
            <person name="Christensen M.M."/>
            <person name="Li P."/>
            <person name="Marangoni P."/>
            <person name="Jernvall J."/>
            <person name="Klein O.D."/>
        </authorList>
    </citation>
    <scope>NUCLEOTIDE SEQUENCE [LARGE SCALE GENOMIC DNA]</scope>
    <source>
        <strain evidence="29">V071</strain>
    </source>
</reference>
<dbReference type="FunFam" id="2.40.10.10:FF:000013">
    <property type="entry name" value="Coagulation factor X"/>
    <property type="match status" value="1"/>
</dbReference>
<dbReference type="Pfam" id="PF00089">
    <property type="entry name" value="Trypsin"/>
    <property type="match status" value="2"/>
</dbReference>
<keyword evidence="10" id="KW-0732">Signal</keyword>
<dbReference type="FunFam" id="4.10.740.10:FF:000001">
    <property type="entry name" value="vitamin K-dependent protein S"/>
    <property type="match status" value="1"/>
</dbReference>
<dbReference type="PROSITE" id="PS01187">
    <property type="entry name" value="EGF_CA"/>
    <property type="match status" value="1"/>
</dbReference>
<dbReference type="InterPro" id="IPR001881">
    <property type="entry name" value="EGF-like_Ca-bd_dom"/>
</dbReference>
<comment type="subcellular location">
    <subcellularLocation>
        <location evidence="2">Secreted</location>
    </subcellularLocation>
</comment>
<dbReference type="PRINTS" id="PR00001">
    <property type="entry name" value="GLABLOOD"/>
</dbReference>
<evidence type="ECO:0000259" key="28">
    <source>
        <dbReference type="PROSITE" id="PS50998"/>
    </source>
</evidence>
<keyword evidence="9" id="KW-0356">Hemostasis</keyword>
<evidence type="ECO:0000256" key="21">
    <source>
        <dbReference type="ARBA" id="ARBA00041550"/>
    </source>
</evidence>
<feature type="domain" description="Gla" evidence="28">
    <location>
        <begin position="697"/>
        <end position="734"/>
    </location>
</feature>
<gene>
    <name evidence="29" type="ORF">U0070_010948</name>
</gene>
<dbReference type="PANTHER" id="PTHR24278">
    <property type="entry name" value="COAGULATION FACTOR"/>
    <property type="match status" value="1"/>
</dbReference>
<feature type="disulfide bond" evidence="23">
    <location>
        <begin position="762"/>
        <end position="771"/>
    </location>
</feature>
<dbReference type="SMART" id="SM00179">
    <property type="entry name" value="EGF_CA"/>
    <property type="match status" value="3"/>
</dbReference>
<dbReference type="InterPro" id="IPR017857">
    <property type="entry name" value="Coagulation_fac-like_Gla_dom"/>
</dbReference>
<dbReference type="InterPro" id="IPR043504">
    <property type="entry name" value="Peptidase_S1_PA_chymotrypsin"/>
</dbReference>
<dbReference type="InterPro" id="IPR000152">
    <property type="entry name" value="EGF-type_Asp/Asn_hydroxyl_site"/>
</dbReference>
<dbReference type="Gene3D" id="2.10.25.10">
    <property type="entry name" value="Laminin"/>
    <property type="match status" value="4"/>
</dbReference>
<accession>A0AAW0HUH8</accession>
<evidence type="ECO:0000259" key="27">
    <source>
        <dbReference type="PROSITE" id="PS50240"/>
    </source>
</evidence>
<comment type="catalytic activity">
    <reaction evidence="1">
        <text>Selective cleavage of Arg-|-Thr and then Arg-|-Ile bonds in prothrombin to form thrombin.</text>
        <dbReference type="EC" id="3.4.21.6"/>
    </reaction>
</comment>
<dbReference type="AlphaFoldDB" id="A0AAW0HUH8"/>
<feature type="domain" description="EGF-like" evidence="26">
    <location>
        <begin position="736"/>
        <end position="772"/>
    </location>
</feature>
<dbReference type="InterPro" id="IPR050442">
    <property type="entry name" value="Peptidase_S1_coag_factors"/>
</dbReference>
<feature type="domain" description="Peptidase S1" evidence="27">
    <location>
        <begin position="830"/>
        <end position="1043"/>
    </location>
</feature>
<evidence type="ECO:0000256" key="15">
    <source>
        <dbReference type="ARBA" id="ARBA00023084"/>
    </source>
</evidence>
<evidence type="ECO:0000256" key="7">
    <source>
        <dbReference type="ARBA" id="ARBA00022670"/>
    </source>
</evidence>
<evidence type="ECO:0000256" key="2">
    <source>
        <dbReference type="ARBA" id="ARBA00004613"/>
    </source>
</evidence>
<evidence type="ECO:0000256" key="6">
    <source>
        <dbReference type="ARBA" id="ARBA00022536"/>
    </source>
</evidence>
<protein>
    <recommendedName>
        <fullName evidence="20">Coagulation factor X</fullName>
        <ecNumber evidence="3">3.4.21.6</ecNumber>
    </recommendedName>
    <alternativeName>
        <fullName evidence="21">Stuart factor</fullName>
    </alternativeName>
</protein>
<dbReference type="PANTHER" id="PTHR24278:SF28">
    <property type="entry name" value="COAGULATION FACTOR X"/>
    <property type="match status" value="1"/>
</dbReference>
<evidence type="ECO:0000256" key="13">
    <source>
        <dbReference type="ARBA" id="ARBA00022825"/>
    </source>
</evidence>
<keyword evidence="16" id="KW-0865">Zymogen</keyword>
<keyword evidence="14" id="KW-0106">Calcium</keyword>
<keyword evidence="12 24" id="KW-0378">Hydrolase</keyword>
<evidence type="ECO:0000256" key="5">
    <source>
        <dbReference type="ARBA" id="ARBA00022525"/>
    </source>
</evidence>
<dbReference type="FunFam" id="2.10.25.10:FF:000480">
    <property type="entry name" value="Protein Z, vitamin K-dependent plasma glycoprotein"/>
    <property type="match status" value="1"/>
</dbReference>
<dbReference type="InterPro" id="IPR001314">
    <property type="entry name" value="Peptidase_S1A"/>
</dbReference>
<dbReference type="Pfam" id="PF14670">
    <property type="entry name" value="FXa_inhibition"/>
    <property type="match status" value="2"/>
</dbReference>
<dbReference type="InterPro" id="IPR035972">
    <property type="entry name" value="GLA-like_dom_SF"/>
</dbReference>
<evidence type="ECO:0000256" key="23">
    <source>
        <dbReference type="PROSITE-ProRule" id="PRU00076"/>
    </source>
</evidence>
<comment type="caution">
    <text evidence="29">The sequence shown here is derived from an EMBL/GenBank/DDBJ whole genome shotgun (WGS) entry which is preliminary data.</text>
</comment>
<dbReference type="PROSITE" id="PS01186">
    <property type="entry name" value="EGF_2"/>
    <property type="match status" value="3"/>
</dbReference>
<feature type="non-terminal residue" evidence="29">
    <location>
        <position position="1"/>
    </location>
</feature>
<dbReference type="PROSITE" id="PS00022">
    <property type="entry name" value="EGF_1"/>
    <property type="match status" value="2"/>
</dbReference>
<dbReference type="SMART" id="SM00181">
    <property type="entry name" value="EGF"/>
    <property type="match status" value="4"/>
</dbReference>
<dbReference type="EMBL" id="JBBHLL010000331">
    <property type="protein sequence ID" value="KAK7805727.1"/>
    <property type="molecule type" value="Genomic_DNA"/>
</dbReference>
<evidence type="ECO:0000256" key="19">
    <source>
        <dbReference type="ARBA" id="ARBA00023278"/>
    </source>
</evidence>
<feature type="domain" description="EGF-like" evidence="26">
    <location>
        <begin position="9"/>
        <end position="45"/>
    </location>
</feature>
<dbReference type="EC" id="3.4.21.6" evidence="3"/>
<evidence type="ECO:0000256" key="4">
    <source>
        <dbReference type="ARBA" id="ARBA00022479"/>
    </source>
</evidence>
<keyword evidence="7 24" id="KW-0645">Protease</keyword>
<feature type="domain" description="Peptidase S1" evidence="27">
    <location>
        <begin position="155"/>
        <end position="388"/>
    </location>
</feature>
<name>A0AAW0HUH8_MYOGA</name>
<evidence type="ECO:0000256" key="24">
    <source>
        <dbReference type="RuleBase" id="RU363034"/>
    </source>
</evidence>
<dbReference type="FunFam" id="2.40.10.10:FF:000117">
    <property type="entry name" value="Protein Z, vitamin K-dependent plasma glycoprotein"/>
    <property type="match status" value="1"/>
</dbReference>
<dbReference type="SUPFAM" id="SSF57196">
    <property type="entry name" value="EGF/Laminin"/>
    <property type="match status" value="2"/>
</dbReference>
<dbReference type="PROSITE" id="PS00135">
    <property type="entry name" value="TRYPSIN_SER"/>
    <property type="match status" value="1"/>
</dbReference>
<keyword evidence="30" id="KW-1185">Reference proteome</keyword>
<dbReference type="InterPro" id="IPR000742">
    <property type="entry name" value="EGF"/>
</dbReference>
<evidence type="ECO:0000256" key="16">
    <source>
        <dbReference type="ARBA" id="ARBA00023145"/>
    </source>
</evidence>
<feature type="non-terminal residue" evidence="29">
    <location>
        <position position="1043"/>
    </location>
</feature>
<dbReference type="FunFam" id="2.10.25.10:FF:000443">
    <property type="entry name" value="Coagulation factor X"/>
    <property type="match status" value="1"/>
</dbReference>
<evidence type="ECO:0000313" key="29">
    <source>
        <dbReference type="EMBL" id="KAK7805727.1"/>
    </source>
</evidence>
<dbReference type="PRINTS" id="PR00722">
    <property type="entry name" value="CHYMOTRYPSIN"/>
</dbReference>
<organism evidence="29 30">
    <name type="scientific">Myodes glareolus</name>
    <name type="common">Bank vole</name>
    <name type="synonym">Clethrionomys glareolus</name>
    <dbReference type="NCBI Taxonomy" id="447135"/>
    <lineage>
        <taxon>Eukaryota</taxon>
        <taxon>Metazoa</taxon>
        <taxon>Chordata</taxon>
        <taxon>Craniata</taxon>
        <taxon>Vertebrata</taxon>
        <taxon>Euteleostomi</taxon>
        <taxon>Mammalia</taxon>
        <taxon>Eutheria</taxon>
        <taxon>Euarchontoglires</taxon>
        <taxon>Glires</taxon>
        <taxon>Rodentia</taxon>
        <taxon>Myomorpha</taxon>
        <taxon>Muroidea</taxon>
        <taxon>Cricetidae</taxon>
        <taxon>Arvicolinae</taxon>
        <taxon>Myodes</taxon>
    </lineage>
</organism>
<dbReference type="GO" id="GO:0004252">
    <property type="term" value="F:serine-type endopeptidase activity"/>
    <property type="evidence" value="ECO:0007669"/>
    <property type="project" value="UniProtKB-EC"/>
</dbReference>
<dbReference type="SUPFAM" id="SSF50494">
    <property type="entry name" value="Trypsin-like serine proteases"/>
    <property type="match status" value="2"/>
</dbReference>
<dbReference type="PROSITE" id="PS50026">
    <property type="entry name" value="EGF_3"/>
    <property type="match status" value="2"/>
</dbReference>
<evidence type="ECO:0000256" key="25">
    <source>
        <dbReference type="SAM" id="MobiDB-lite"/>
    </source>
</evidence>
<dbReference type="Pfam" id="PF00594">
    <property type="entry name" value="Gla"/>
    <property type="match status" value="1"/>
</dbReference>
<feature type="disulfide bond" evidence="23">
    <location>
        <begin position="35"/>
        <end position="44"/>
    </location>
</feature>
<dbReference type="Proteomes" id="UP001488838">
    <property type="component" value="Unassembled WGS sequence"/>
</dbReference>
<evidence type="ECO:0000256" key="20">
    <source>
        <dbReference type="ARBA" id="ARBA00040873"/>
    </source>
</evidence>
<evidence type="ECO:0000256" key="14">
    <source>
        <dbReference type="ARBA" id="ARBA00022837"/>
    </source>
</evidence>
<feature type="region of interest" description="Disordered" evidence="25">
    <location>
        <begin position="544"/>
        <end position="603"/>
    </location>
</feature>
<dbReference type="InterPro" id="IPR033116">
    <property type="entry name" value="TRYPSIN_SER"/>
</dbReference>
<keyword evidence="13 24" id="KW-0720">Serine protease</keyword>
<dbReference type="InterPro" id="IPR000294">
    <property type="entry name" value="GLA_domain"/>
</dbReference>
<dbReference type="GO" id="GO:0005509">
    <property type="term" value="F:calcium ion binding"/>
    <property type="evidence" value="ECO:0007669"/>
    <property type="project" value="InterPro"/>
</dbReference>
<sequence length="1043" mass="115511">NEFWNKYKDGDQCETNPCQNQGKCRDGLGEYTCTCVEGYEGKNCEFFVRKLCSLDNGDCDQFCSEEQNTVVCSCASGYFLGDDGKSCISTVPFPCGKTTIGRMKRSLDQSTNHSEPFPEDFLPELDLLSPTESPSELLNLNQTQPEKDSSSVIRIVGGRACKDGECPWQALLVNDDNNEGFCGGTILNEFYILTAAHCLHQAKRFRVRVGDRNTEKEEGNEMVHDVDVIIKHNKFVRETYDFDIAVLKLKTPITFRMNVAPACLPQKDWAEATLMTQKSGIVSGFGRTHEKGRQSNILKMLEVPYVDRNTCKLSSSFTITQNMFCAGYDAKLEDACQGDSGGPHVTEYKGTHFVTGIVSWGEGCARKGKYGIYTKVTAFLRWIEKSMKARVVPTSETPTSTNTVTPPKQVFSDMVWLDGVQGMSLPPQTCIASKPQPSVRLGSENRAELCRHRWVSDVGTGAHLLHIVAHWPGMQVSRGKTTVSLTWWMDFVSVPKNKNSLFSNHPSTKSLYRQQQKDKHKSLCGCGVSHGEAEQTLKTELFRTQKQDRKIPGENIFLPDGGFHGGHAPPSGEDREPQMSSVISSPYHSEDAGPSPTHSPHPSTHDAFIFPSYFLQLRLQTRHLAFAHTSQMTPLHNPYAGLLPTRSCVQTQDGPLQGKKATCPETPPLSPPCLLQLANMFLPASEANKVLVRWRRSGSYLLEELFQGNLEKECYEEICNYEEAREVFEDDVATVRGSPCISQPCLNNGICKDHIRNYSCTCSPGYEGRNCAMATNECHLERTDGCQHFCHPGESSYVCSCAKGYKLGKDHKSCSPYDKCACGTLASEDIRGCQSPPSFPWQVKLTDSKGMDFCGGVLIQEDFVLTTAKCSLLHHNISVKASAGQRIGVRSTHVHMRYNEESGENDLSLLELEEPLQCPSTGLPVCIPERDFAENVLIPGTDGLLSGWTLNGTGLGATQMMLPVTHADGEECEQTLNVTVTTRTSCEKGSVVTGAWVEGSVITREHKGTWFLTGILGSPPPPEQSHLLLTTVPRYSMWFKQIM</sequence>
<proteinExistence type="predicted"/>
<dbReference type="FunFam" id="2.10.25.10:FF:000162">
    <property type="entry name" value="Coagulation factor X (Predicted)"/>
    <property type="match status" value="2"/>
</dbReference>
<keyword evidence="18" id="KW-0325">Glycoprotein</keyword>
<dbReference type="InterPro" id="IPR018114">
    <property type="entry name" value="TRYPSIN_HIS"/>
</dbReference>
<evidence type="ECO:0000256" key="10">
    <source>
        <dbReference type="ARBA" id="ARBA00022729"/>
    </source>
</evidence>